<name>A0ABQ3MKW6_9PSEU</name>
<dbReference type="EMBL" id="BNAR01000011">
    <property type="protein sequence ID" value="GHH51523.1"/>
    <property type="molecule type" value="Genomic_DNA"/>
</dbReference>
<feature type="compositionally biased region" description="Basic and acidic residues" evidence="1">
    <location>
        <begin position="1"/>
        <end position="14"/>
    </location>
</feature>
<evidence type="ECO:0000313" key="2">
    <source>
        <dbReference type="EMBL" id="GHH51523.1"/>
    </source>
</evidence>
<comment type="caution">
    <text evidence="2">The sequence shown here is derived from an EMBL/GenBank/DDBJ whole genome shotgun (WGS) entry which is preliminary data.</text>
</comment>
<feature type="region of interest" description="Disordered" evidence="1">
    <location>
        <begin position="1"/>
        <end position="23"/>
    </location>
</feature>
<feature type="region of interest" description="Disordered" evidence="1">
    <location>
        <begin position="37"/>
        <end position="57"/>
    </location>
</feature>
<proteinExistence type="predicted"/>
<sequence>MHVRARERGVEVSGDHVLSTQSNPCHLDVGMRWPGQVHVGDRGESSHGSRANGVGAGRGGRDLALELGRHGQEATGVRGVAERRVGVRVMISGSEPFGWPSALVLVSEPVRPHKFLPGW</sequence>
<reference evidence="3" key="1">
    <citation type="journal article" date="2019" name="Int. J. Syst. Evol. Microbiol.">
        <title>The Global Catalogue of Microorganisms (GCM) 10K type strain sequencing project: providing services to taxonomists for standard genome sequencing and annotation.</title>
        <authorList>
            <consortium name="The Broad Institute Genomics Platform"/>
            <consortium name="The Broad Institute Genome Sequencing Center for Infectious Disease"/>
            <person name="Wu L."/>
            <person name="Ma J."/>
        </authorList>
    </citation>
    <scope>NUCLEOTIDE SEQUENCE [LARGE SCALE GENOMIC DNA]</scope>
    <source>
        <strain evidence="3">CGMCC 4.7367</strain>
    </source>
</reference>
<evidence type="ECO:0000313" key="3">
    <source>
        <dbReference type="Proteomes" id="UP000605568"/>
    </source>
</evidence>
<protein>
    <submittedName>
        <fullName evidence="2">Uncharacterized protein</fullName>
    </submittedName>
</protein>
<organism evidence="2 3">
    <name type="scientific">Lentzea cavernae</name>
    <dbReference type="NCBI Taxonomy" id="2020703"/>
    <lineage>
        <taxon>Bacteria</taxon>
        <taxon>Bacillati</taxon>
        <taxon>Actinomycetota</taxon>
        <taxon>Actinomycetes</taxon>
        <taxon>Pseudonocardiales</taxon>
        <taxon>Pseudonocardiaceae</taxon>
        <taxon>Lentzea</taxon>
    </lineage>
</organism>
<evidence type="ECO:0000256" key="1">
    <source>
        <dbReference type="SAM" id="MobiDB-lite"/>
    </source>
</evidence>
<keyword evidence="3" id="KW-1185">Reference proteome</keyword>
<gene>
    <name evidence="2" type="ORF">GCM10017774_62060</name>
</gene>
<accession>A0ABQ3MKW6</accession>
<dbReference type="Proteomes" id="UP000605568">
    <property type="component" value="Unassembled WGS sequence"/>
</dbReference>